<dbReference type="EMBL" id="CM044701">
    <property type="protein sequence ID" value="KAI5680897.1"/>
    <property type="molecule type" value="Genomic_DNA"/>
</dbReference>
<evidence type="ECO:0000313" key="1">
    <source>
        <dbReference type="EMBL" id="KAI5680897.1"/>
    </source>
</evidence>
<comment type="caution">
    <text evidence="1">The sequence shown here is derived from an EMBL/GenBank/DDBJ whole genome shotgun (WGS) entry which is preliminary data.</text>
</comment>
<name>A0ACC0C7Q1_CATRO</name>
<accession>A0ACC0C7Q1</accession>
<gene>
    <name evidence="1" type="ORF">M9H77_02124</name>
</gene>
<proteinExistence type="predicted"/>
<organism evidence="1 2">
    <name type="scientific">Catharanthus roseus</name>
    <name type="common">Madagascar periwinkle</name>
    <name type="synonym">Vinca rosea</name>
    <dbReference type="NCBI Taxonomy" id="4058"/>
    <lineage>
        <taxon>Eukaryota</taxon>
        <taxon>Viridiplantae</taxon>
        <taxon>Streptophyta</taxon>
        <taxon>Embryophyta</taxon>
        <taxon>Tracheophyta</taxon>
        <taxon>Spermatophyta</taxon>
        <taxon>Magnoliopsida</taxon>
        <taxon>eudicotyledons</taxon>
        <taxon>Gunneridae</taxon>
        <taxon>Pentapetalae</taxon>
        <taxon>asterids</taxon>
        <taxon>lamiids</taxon>
        <taxon>Gentianales</taxon>
        <taxon>Apocynaceae</taxon>
        <taxon>Rauvolfioideae</taxon>
        <taxon>Vinceae</taxon>
        <taxon>Catharanthinae</taxon>
        <taxon>Catharanthus</taxon>
    </lineage>
</organism>
<protein>
    <submittedName>
        <fullName evidence="1">Uncharacterized protein</fullName>
    </submittedName>
</protein>
<evidence type="ECO:0000313" key="2">
    <source>
        <dbReference type="Proteomes" id="UP001060085"/>
    </source>
</evidence>
<keyword evidence="2" id="KW-1185">Reference proteome</keyword>
<dbReference type="Proteomes" id="UP001060085">
    <property type="component" value="Linkage Group LG01"/>
</dbReference>
<reference evidence="2" key="1">
    <citation type="journal article" date="2023" name="Nat. Plants">
        <title>Single-cell RNA sequencing provides a high-resolution roadmap for understanding the multicellular compartmentation of specialized metabolism.</title>
        <authorList>
            <person name="Sun S."/>
            <person name="Shen X."/>
            <person name="Li Y."/>
            <person name="Li Y."/>
            <person name="Wang S."/>
            <person name="Li R."/>
            <person name="Zhang H."/>
            <person name="Shen G."/>
            <person name="Guo B."/>
            <person name="Wei J."/>
            <person name="Xu J."/>
            <person name="St-Pierre B."/>
            <person name="Chen S."/>
            <person name="Sun C."/>
        </authorList>
    </citation>
    <scope>NUCLEOTIDE SEQUENCE [LARGE SCALE GENOMIC DNA]</scope>
</reference>
<sequence>MSDCPMCSSGEEQETPSVTGGLKKGKLPVFLNRRPFPFHCGHIHSNSKVSWHRLASKSLEGSHRERAVRLLEERERRRQKVREQEEEAAQQKVRMREIGQAAEEARIPGPPGIMSASPIFQSQEAHKVINTSLGYWAKEEENTVKAAQRANKLHLELYFHSFWPTVTPRSHPSSI</sequence>